<dbReference type="GO" id="GO:0019695">
    <property type="term" value="P:choline metabolic process"/>
    <property type="evidence" value="ECO:0007669"/>
    <property type="project" value="TreeGrafter"/>
</dbReference>
<dbReference type="SUPFAM" id="SSF53474">
    <property type="entry name" value="alpha/beta-Hydrolases"/>
    <property type="match status" value="1"/>
</dbReference>
<protein>
    <submittedName>
        <fullName evidence="4">Uncharacterized protein</fullName>
    </submittedName>
</protein>
<keyword evidence="2" id="KW-0719">Serine esterase</keyword>
<accession>A0A183N7P0</accession>
<dbReference type="GO" id="GO:0003990">
    <property type="term" value="F:acetylcholinesterase activity"/>
    <property type="evidence" value="ECO:0007669"/>
    <property type="project" value="TreeGrafter"/>
</dbReference>
<evidence type="ECO:0000256" key="3">
    <source>
        <dbReference type="ARBA" id="ARBA00022801"/>
    </source>
</evidence>
<dbReference type="GO" id="GO:0006581">
    <property type="term" value="P:acetylcholine catabolic process"/>
    <property type="evidence" value="ECO:0007669"/>
    <property type="project" value="TreeGrafter"/>
</dbReference>
<dbReference type="PANTHER" id="PTHR43918:SF4">
    <property type="entry name" value="CARBOXYLIC ESTER HYDROLASE"/>
    <property type="match status" value="1"/>
</dbReference>
<dbReference type="InterPro" id="IPR002018">
    <property type="entry name" value="CarbesteraseB"/>
</dbReference>
<name>A0A183N7P0_9TREM</name>
<evidence type="ECO:0000313" key="4">
    <source>
        <dbReference type="EMBL" id="VDP50760.1"/>
    </source>
</evidence>
<evidence type="ECO:0000256" key="2">
    <source>
        <dbReference type="ARBA" id="ARBA00022487"/>
    </source>
</evidence>
<dbReference type="Proteomes" id="UP000277204">
    <property type="component" value="Unassembled WGS sequence"/>
</dbReference>
<evidence type="ECO:0000313" key="5">
    <source>
        <dbReference type="Proteomes" id="UP000277204"/>
    </source>
</evidence>
<dbReference type="EMBL" id="UZAI01020304">
    <property type="protein sequence ID" value="VDP50760.1"/>
    <property type="molecule type" value="Genomic_DNA"/>
</dbReference>
<proteinExistence type="inferred from homology"/>
<dbReference type="Gene3D" id="3.40.50.1820">
    <property type="entry name" value="alpha/beta hydrolase"/>
    <property type="match status" value="1"/>
</dbReference>
<dbReference type="STRING" id="48269.A0A183N7P0"/>
<comment type="similarity">
    <text evidence="1">Belongs to the type-B carboxylesterase/lipase family.</text>
</comment>
<sequence>ITLFGHSGGVICVALHLISPISNHLFQQAILQSGSPLAWWAVESSHTALEKTRLLAQLSGCNAVTDSNGQYSKELVKCLRSVESETLVINQWHMHLLRNGENSSRTNQLKKLYRNRASHHVCMNCYLL</sequence>
<gene>
    <name evidence="4" type="ORF">SMRZ_LOCUS24315</name>
</gene>
<dbReference type="AlphaFoldDB" id="A0A183N7P0"/>
<dbReference type="GO" id="GO:0005886">
    <property type="term" value="C:plasma membrane"/>
    <property type="evidence" value="ECO:0007669"/>
    <property type="project" value="TreeGrafter"/>
</dbReference>
<dbReference type="Pfam" id="PF00135">
    <property type="entry name" value="COesterase"/>
    <property type="match status" value="1"/>
</dbReference>
<dbReference type="GO" id="GO:0005615">
    <property type="term" value="C:extracellular space"/>
    <property type="evidence" value="ECO:0007669"/>
    <property type="project" value="TreeGrafter"/>
</dbReference>
<keyword evidence="3" id="KW-0378">Hydrolase</keyword>
<reference evidence="4 5" key="1">
    <citation type="submission" date="2018-11" db="EMBL/GenBank/DDBJ databases">
        <authorList>
            <consortium name="Pathogen Informatics"/>
        </authorList>
    </citation>
    <scope>NUCLEOTIDE SEQUENCE [LARGE SCALE GENOMIC DNA]</scope>
    <source>
        <strain evidence="4 5">Zambia</strain>
    </source>
</reference>
<keyword evidence="5" id="KW-1185">Reference proteome</keyword>
<dbReference type="InterPro" id="IPR050654">
    <property type="entry name" value="AChE-related_enzymes"/>
</dbReference>
<evidence type="ECO:0000256" key="1">
    <source>
        <dbReference type="ARBA" id="ARBA00005964"/>
    </source>
</evidence>
<organism evidence="4 5">
    <name type="scientific">Schistosoma margrebowiei</name>
    <dbReference type="NCBI Taxonomy" id="48269"/>
    <lineage>
        <taxon>Eukaryota</taxon>
        <taxon>Metazoa</taxon>
        <taxon>Spiralia</taxon>
        <taxon>Lophotrochozoa</taxon>
        <taxon>Platyhelminthes</taxon>
        <taxon>Trematoda</taxon>
        <taxon>Digenea</taxon>
        <taxon>Strigeidida</taxon>
        <taxon>Schistosomatoidea</taxon>
        <taxon>Schistosomatidae</taxon>
        <taxon>Schistosoma</taxon>
    </lineage>
</organism>
<feature type="non-terminal residue" evidence="4">
    <location>
        <position position="1"/>
    </location>
</feature>
<dbReference type="PANTHER" id="PTHR43918">
    <property type="entry name" value="ACETYLCHOLINESTERASE"/>
    <property type="match status" value="1"/>
</dbReference>
<dbReference type="InterPro" id="IPR029058">
    <property type="entry name" value="AB_hydrolase_fold"/>
</dbReference>